<dbReference type="AlphaFoldDB" id="A0A2S5BIF7"/>
<evidence type="ECO:0000313" key="1">
    <source>
        <dbReference type="EMBL" id="POY76552.1"/>
    </source>
</evidence>
<dbReference type="EMBL" id="PJQD01000004">
    <property type="protein sequence ID" value="POY76552.1"/>
    <property type="molecule type" value="Genomic_DNA"/>
</dbReference>
<proteinExistence type="predicted"/>
<keyword evidence="2" id="KW-1185">Reference proteome</keyword>
<name>A0A2S5BIF7_9BASI</name>
<dbReference type="Proteomes" id="UP000237144">
    <property type="component" value="Unassembled WGS sequence"/>
</dbReference>
<comment type="caution">
    <text evidence="1">The sequence shown here is derived from an EMBL/GenBank/DDBJ whole genome shotgun (WGS) entry which is preliminary data.</text>
</comment>
<sequence>MAQQIRDLAQLAESCVPQGVHRDGAKYGAFERANIAGWTAYNLALLGPGGFPVDDALKTVLQNELHALHEARNSRTCLDSDVYSCIMYEMRLDVLGLKRSIVVPIAQDVWRDAEARAVHARTAHLERTLHIEARVAEGLHNTATNQLELGACSRVWNESKLRRAVRKLVSLFPDNRRGNAPEKDWAADFYTSLGVPRVKDVAELTYLEQGAVLQFLDVLHAAVAEHARLGSQQGFADALAVLTAWPGERIRRSISYQTALAYGDNTAYDRPQTGWLNGTFLPVRPLPQAHAPALQAQSLGSEARIGWRAARRYGYGSPAEFARQCGRL</sequence>
<organism evidence="1 2">
    <name type="scientific">Rhodotorula taiwanensis</name>
    <dbReference type="NCBI Taxonomy" id="741276"/>
    <lineage>
        <taxon>Eukaryota</taxon>
        <taxon>Fungi</taxon>
        <taxon>Dikarya</taxon>
        <taxon>Basidiomycota</taxon>
        <taxon>Pucciniomycotina</taxon>
        <taxon>Microbotryomycetes</taxon>
        <taxon>Sporidiobolales</taxon>
        <taxon>Sporidiobolaceae</taxon>
        <taxon>Rhodotorula</taxon>
    </lineage>
</organism>
<protein>
    <submittedName>
        <fullName evidence="1">Uncharacterized protein</fullName>
    </submittedName>
</protein>
<accession>A0A2S5BIF7</accession>
<evidence type="ECO:0000313" key="2">
    <source>
        <dbReference type="Proteomes" id="UP000237144"/>
    </source>
</evidence>
<reference evidence="1 2" key="1">
    <citation type="journal article" date="2018" name="Front. Microbiol.">
        <title>Prospects for Fungal Bioremediation of Acidic Radioactive Waste Sites: Characterization and Genome Sequence of Rhodotorula taiwanensis MD1149.</title>
        <authorList>
            <person name="Tkavc R."/>
            <person name="Matrosova V.Y."/>
            <person name="Grichenko O.E."/>
            <person name="Gostincar C."/>
            <person name="Volpe R.P."/>
            <person name="Klimenkova P."/>
            <person name="Gaidamakova E.K."/>
            <person name="Zhou C.E."/>
            <person name="Stewart B.J."/>
            <person name="Lyman M.G."/>
            <person name="Malfatti S.A."/>
            <person name="Rubinfeld B."/>
            <person name="Courtot M."/>
            <person name="Singh J."/>
            <person name="Dalgard C.L."/>
            <person name="Hamilton T."/>
            <person name="Frey K.G."/>
            <person name="Gunde-Cimerman N."/>
            <person name="Dugan L."/>
            <person name="Daly M.J."/>
        </authorList>
    </citation>
    <scope>NUCLEOTIDE SEQUENCE [LARGE SCALE GENOMIC DNA]</scope>
    <source>
        <strain evidence="1 2">MD1149</strain>
    </source>
</reference>
<gene>
    <name evidence="1" type="ORF">BMF94_0393</name>
</gene>